<dbReference type="GeneID" id="18259071"/>
<accession>G0SD06</accession>
<keyword evidence="3" id="KW-1185">Reference proteome</keyword>
<sequence length="156" mass="16718">MASYLNGLVWNTNNPIELNDNDAVRTNRLEVPAAGKYRHFVFEDCQSVIFYKEKAPDSQPDLIVQKPSNNPTGNIVVPPGVRLIVNGGRMREIPISAGTSAPPPSSVSGYEGNYSLSGSSGKYTPAVHAQDNASTVSQSTVYPHDSASNVGVYNHA</sequence>
<feature type="compositionally biased region" description="Polar residues" evidence="1">
    <location>
        <begin position="131"/>
        <end position="156"/>
    </location>
</feature>
<dbReference type="EMBL" id="GL988045">
    <property type="protein sequence ID" value="EGS18436.1"/>
    <property type="molecule type" value="Genomic_DNA"/>
</dbReference>
<dbReference type="KEGG" id="cthr:CTHT_0050330"/>
<feature type="region of interest" description="Disordered" evidence="1">
    <location>
        <begin position="125"/>
        <end position="156"/>
    </location>
</feature>
<dbReference type="AlphaFoldDB" id="G0SD06"/>
<organism evidence="3">
    <name type="scientific">Chaetomium thermophilum (strain DSM 1495 / CBS 144.50 / IMI 039719)</name>
    <name type="common">Thermochaetoides thermophila</name>
    <dbReference type="NCBI Taxonomy" id="759272"/>
    <lineage>
        <taxon>Eukaryota</taxon>
        <taxon>Fungi</taxon>
        <taxon>Dikarya</taxon>
        <taxon>Ascomycota</taxon>
        <taxon>Pezizomycotina</taxon>
        <taxon>Sordariomycetes</taxon>
        <taxon>Sordariomycetidae</taxon>
        <taxon>Sordariales</taxon>
        <taxon>Chaetomiaceae</taxon>
        <taxon>Thermochaetoides</taxon>
    </lineage>
</organism>
<dbReference type="Proteomes" id="UP000008066">
    <property type="component" value="Unassembled WGS sequence"/>
</dbReference>
<evidence type="ECO:0000256" key="1">
    <source>
        <dbReference type="SAM" id="MobiDB-lite"/>
    </source>
</evidence>
<gene>
    <name evidence="2" type="ORF">CTHT_0050330</name>
</gene>
<evidence type="ECO:0000313" key="2">
    <source>
        <dbReference type="EMBL" id="EGS18436.1"/>
    </source>
</evidence>
<proteinExistence type="predicted"/>
<evidence type="ECO:0000313" key="3">
    <source>
        <dbReference type="Proteomes" id="UP000008066"/>
    </source>
</evidence>
<reference evidence="2 3" key="1">
    <citation type="journal article" date="2011" name="Cell">
        <title>Insight into structure and assembly of the nuclear pore complex by utilizing the genome of a eukaryotic thermophile.</title>
        <authorList>
            <person name="Amlacher S."/>
            <person name="Sarges P."/>
            <person name="Flemming D."/>
            <person name="van Noort V."/>
            <person name="Kunze R."/>
            <person name="Devos D.P."/>
            <person name="Arumugam M."/>
            <person name="Bork P."/>
            <person name="Hurt E."/>
        </authorList>
    </citation>
    <scope>NUCLEOTIDE SEQUENCE [LARGE SCALE GENOMIC DNA]</scope>
    <source>
        <strain evidence="3">DSM 1495 / CBS 144.50 / IMI 039719</strain>
    </source>
</reference>
<name>G0SD06_CHATD</name>
<dbReference type="RefSeq" id="XP_006695381.1">
    <property type="nucleotide sequence ID" value="XM_006695318.1"/>
</dbReference>
<protein>
    <submittedName>
        <fullName evidence="2">Uncharacterized protein</fullName>
    </submittedName>
</protein>
<dbReference type="HOGENOM" id="CLU_1686364_0_0_1"/>